<evidence type="ECO:0000256" key="1">
    <source>
        <dbReference type="ARBA" id="ARBA00023002"/>
    </source>
</evidence>
<keyword evidence="2" id="KW-0408">Iron</keyword>
<feature type="binding site" evidence="2">
    <location>
        <position position="417"/>
    </location>
    <ligand>
        <name>Ni(2+)</name>
        <dbReference type="ChEBI" id="CHEBI:49786"/>
    </ligand>
</feature>
<dbReference type="STRING" id="106634.TVD_13260"/>
<evidence type="ECO:0000256" key="2">
    <source>
        <dbReference type="PIRSR" id="PIRSR601501-1"/>
    </source>
</evidence>
<evidence type="ECO:0000313" key="3">
    <source>
        <dbReference type="EMBL" id="AKJ96268.1"/>
    </source>
</evidence>
<dbReference type="PATRIC" id="fig|106634.4.peg.2705"/>
<protein>
    <submittedName>
        <fullName evidence="3">Dehydrogenase</fullName>
    </submittedName>
</protein>
<dbReference type="KEGG" id="tvr:TVD_13260"/>
<accession>A0A0G3G4V4</accession>
<keyword evidence="4" id="KW-1185">Reference proteome</keyword>
<dbReference type="AlphaFoldDB" id="A0A0G3G4V4"/>
<keyword evidence="2" id="KW-0460">Magnesium</keyword>
<dbReference type="InterPro" id="IPR029014">
    <property type="entry name" value="NiFe-Hase_large"/>
</dbReference>
<proteinExistence type="predicted"/>
<dbReference type="SUPFAM" id="SSF56762">
    <property type="entry name" value="HydB/Nqo4-like"/>
    <property type="match status" value="1"/>
</dbReference>
<dbReference type="OrthoDB" id="9761717at2"/>
<sequence length="432" mass="48074">MSETRTIEVDYLARVEGEGAMYVRTEGDRVEEVKLSIFEAPRFFEGFLRGRDFREAPDITARICGICPIAYQMGASLAMEDICGITVDGVLQDLRRLAYCGEWIESHALHVFMLHLPDFLGYPDAVTAAKDHPDMVRNGLRIKKIGNAILRLLGGREIHPVNLRVGGFYRAPSPAEVAGLREDLSWGLEASCEVAEFLATLDYPNLERDYEFVSLVHPDEYPITHGRLGSSSGLDAAIRDYDDIFTEEHVAHSNALHSHRSDSGEPVFMGPLARFALNRERLTPRAAELAERAGLGIACRNPFRSIQVRMIEIVLAFEEALRLVNGYRAAPAEPALPVTPRAGTGFGATEAPRGICYHRYNIDDAGLITDAKIVPPTSVNQPTIEADLRELVQTHLDLPDDELRHHCEVAIRNYDPCISCATHFLDLTVDRK</sequence>
<comment type="cofactor">
    <cofactor evidence="2">
        <name>Fe cation</name>
        <dbReference type="ChEBI" id="CHEBI:24875"/>
    </cofactor>
</comment>
<feature type="binding site" evidence="2">
    <location>
        <position position="45"/>
    </location>
    <ligand>
        <name>Mg(2+)</name>
        <dbReference type="ChEBI" id="CHEBI:18420"/>
    </ligand>
</feature>
<dbReference type="InterPro" id="IPR018194">
    <property type="entry name" value="Ni-dep_hyd_lsu_Ni_BS"/>
</dbReference>
<dbReference type="Proteomes" id="UP000064201">
    <property type="component" value="Chromosome"/>
</dbReference>
<keyword evidence="2" id="KW-0479">Metal-binding</keyword>
<dbReference type="RefSeq" id="WP_047251814.1">
    <property type="nucleotide sequence ID" value="NZ_CP011367.1"/>
</dbReference>
<evidence type="ECO:0000313" key="4">
    <source>
        <dbReference type="Proteomes" id="UP000064201"/>
    </source>
</evidence>
<dbReference type="EMBL" id="CP011367">
    <property type="protein sequence ID" value="AKJ96268.1"/>
    <property type="molecule type" value="Genomic_DNA"/>
</dbReference>
<dbReference type="PANTHER" id="PTHR43600:SF4">
    <property type="entry name" value="CYTOSOLIC NIFE-HYDROGENASE, ALPHA SUBUNIT"/>
    <property type="match status" value="1"/>
</dbReference>
<dbReference type="Pfam" id="PF00374">
    <property type="entry name" value="NiFeSe_Hases"/>
    <property type="match status" value="2"/>
</dbReference>
<dbReference type="Gene3D" id="1.10.645.10">
    <property type="entry name" value="Cytochrome-c3 Hydrogenase, chain B"/>
    <property type="match status" value="1"/>
</dbReference>
<feature type="binding site" evidence="2">
    <location>
        <position position="420"/>
    </location>
    <ligand>
        <name>Fe cation</name>
        <dbReference type="ChEBI" id="CHEBI:24875"/>
    </ligand>
</feature>
<feature type="binding site" evidence="2">
    <location>
        <position position="67"/>
    </location>
    <ligand>
        <name>Fe cation</name>
        <dbReference type="ChEBI" id="CHEBI:24875"/>
    </ligand>
</feature>
<dbReference type="GO" id="GO:0008901">
    <property type="term" value="F:ferredoxin hydrogenase activity"/>
    <property type="evidence" value="ECO:0007669"/>
    <property type="project" value="InterPro"/>
</dbReference>
<dbReference type="PROSITE" id="PS00508">
    <property type="entry name" value="NI_HGENASE_L_2"/>
    <property type="match status" value="1"/>
</dbReference>
<feature type="binding site" evidence="2">
    <location>
        <position position="67"/>
    </location>
    <ligand>
        <name>Ni(2+)</name>
        <dbReference type="ChEBI" id="CHEBI:49786"/>
    </ligand>
</feature>
<comment type="cofactor">
    <cofactor evidence="2">
        <name>Ni(2+)</name>
        <dbReference type="ChEBI" id="CHEBI:49786"/>
    </cofactor>
</comment>
<feature type="binding site" evidence="2">
    <location>
        <position position="64"/>
    </location>
    <ligand>
        <name>Ni(2+)</name>
        <dbReference type="ChEBI" id="CHEBI:49786"/>
    </ligand>
</feature>
<dbReference type="GO" id="GO:0016151">
    <property type="term" value="F:nickel cation binding"/>
    <property type="evidence" value="ECO:0007669"/>
    <property type="project" value="InterPro"/>
</dbReference>
<organism evidence="3 4">
    <name type="scientific">Thioalkalivibrio versutus</name>
    <dbReference type="NCBI Taxonomy" id="106634"/>
    <lineage>
        <taxon>Bacteria</taxon>
        <taxon>Pseudomonadati</taxon>
        <taxon>Pseudomonadota</taxon>
        <taxon>Gammaproteobacteria</taxon>
        <taxon>Chromatiales</taxon>
        <taxon>Ectothiorhodospiraceae</taxon>
        <taxon>Thioalkalivibrio</taxon>
    </lineage>
</organism>
<dbReference type="InterPro" id="IPR001501">
    <property type="entry name" value="Ni-dep_hyd_lsu"/>
</dbReference>
<keyword evidence="1" id="KW-0560">Oxidoreductase</keyword>
<dbReference type="PANTHER" id="PTHR43600">
    <property type="entry name" value="COENZYME F420 HYDROGENASE, SUBUNIT ALPHA"/>
    <property type="match status" value="1"/>
</dbReference>
<keyword evidence="2" id="KW-0533">Nickel</keyword>
<reference evidence="3 4" key="1">
    <citation type="submission" date="2015-04" db="EMBL/GenBank/DDBJ databases">
        <title>Complete Sequence for the Genome of the Thioalkalivibrio versutus D301.</title>
        <authorList>
            <person name="Mu T."/>
            <person name="Zhou J."/>
            <person name="Xu X."/>
        </authorList>
    </citation>
    <scope>NUCLEOTIDE SEQUENCE [LARGE SCALE GENOMIC DNA]</scope>
    <source>
        <strain evidence="3 4">D301</strain>
    </source>
</reference>
<feature type="binding site" evidence="2">
    <location>
        <position position="373"/>
    </location>
    <ligand>
        <name>Mg(2+)</name>
        <dbReference type="ChEBI" id="CHEBI:18420"/>
    </ligand>
</feature>
<feature type="binding site" evidence="2">
    <location>
        <position position="423"/>
    </location>
    <ligand>
        <name>Mg(2+)</name>
        <dbReference type="ChEBI" id="CHEBI:18420"/>
    </ligand>
</feature>
<gene>
    <name evidence="3" type="ORF">TVD_13260</name>
</gene>
<name>A0A0G3G4V4_9GAMM</name>